<keyword evidence="3" id="KW-1185">Reference proteome</keyword>
<name>A0A1H2KAP4_9BACT</name>
<reference evidence="3" key="1">
    <citation type="submission" date="2016-10" db="EMBL/GenBank/DDBJ databases">
        <authorList>
            <person name="Varghese N."/>
            <person name="Submissions S."/>
        </authorList>
    </citation>
    <scope>NUCLEOTIDE SEQUENCE [LARGE SCALE GENOMIC DNA]</scope>
    <source>
        <strain evidence="3">DSM 3384</strain>
    </source>
</reference>
<feature type="compositionally biased region" description="Basic residues" evidence="1">
    <location>
        <begin position="131"/>
        <end position="141"/>
    </location>
</feature>
<evidence type="ECO:0000313" key="2">
    <source>
        <dbReference type="EMBL" id="SDU65643.1"/>
    </source>
</evidence>
<accession>A0A1H2KAP4</accession>
<dbReference type="EMBL" id="FNLL01000027">
    <property type="protein sequence ID" value="SDU65643.1"/>
    <property type="molecule type" value="Genomic_DNA"/>
</dbReference>
<feature type="region of interest" description="Disordered" evidence="1">
    <location>
        <begin position="116"/>
        <end position="141"/>
    </location>
</feature>
<proteinExistence type="predicted"/>
<dbReference type="AlphaFoldDB" id="A0A1H2KAP4"/>
<dbReference type="RefSeq" id="WP_092238607.1">
    <property type="nucleotide sequence ID" value="NZ_FNLL01000027.1"/>
</dbReference>
<protein>
    <submittedName>
        <fullName evidence="2">Uncharacterized protein</fullName>
    </submittedName>
</protein>
<organism evidence="2 3">
    <name type="scientific">Desulfobacula phenolica</name>
    <dbReference type="NCBI Taxonomy" id="90732"/>
    <lineage>
        <taxon>Bacteria</taxon>
        <taxon>Pseudomonadati</taxon>
        <taxon>Thermodesulfobacteriota</taxon>
        <taxon>Desulfobacteria</taxon>
        <taxon>Desulfobacterales</taxon>
        <taxon>Desulfobacteraceae</taxon>
        <taxon>Desulfobacula</taxon>
    </lineage>
</organism>
<dbReference type="Proteomes" id="UP000199608">
    <property type="component" value="Unassembled WGS sequence"/>
</dbReference>
<sequence>MPAIEDFHAKSERGVKQEIFAHFALITMNRIFANQADIDLNQSNDSVNNATDDNKGSFLKVQTHTIKTNFKNCTHVFSRSMEELFLLKKKMDTVIERAYHFILARNKKERPGRSYIRKSMKPISKWQPSKEKKKKAQILAT</sequence>
<evidence type="ECO:0000256" key="1">
    <source>
        <dbReference type="SAM" id="MobiDB-lite"/>
    </source>
</evidence>
<evidence type="ECO:0000313" key="3">
    <source>
        <dbReference type="Proteomes" id="UP000199608"/>
    </source>
</evidence>
<gene>
    <name evidence="2" type="ORF">SAMN04487931_1274</name>
</gene>